<dbReference type="Gene3D" id="3.80.10.10">
    <property type="entry name" value="Ribonuclease Inhibitor"/>
    <property type="match status" value="1"/>
</dbReference>
<dbReference type="PANTHER" id="PTHR46598">
    <property type="entry name" value="BNAC05G43320D PROTEIN"/>
    <property type="match status" value="1"/>
</dbReference>
<feature type="domain" description="At1g68980-like TPR repeats" evidence="5">
    <location>
        <begin position="1"/>
        <end position="66"/>
    </location>
</feature>
<dbReference type="Gene3D" id="1.25.40.10">
    <property type="entry name" value="Tetratricopeptide repeat domain"/>
    <property type="match status" value="1"/>
</dbReference>
<reference evidence="6 7" key="1">
    <citation type="journal article" date="2020" name="BMC Genomics">
        <title>Intraspecific diversification of the crop wild relative Brassica cretica Lam. using demographic model selection.</title>
        <authorList>
            <person name="Kioukis A."/>
            <person name="Michalopoulou V.A."/>
            <person name="Briers L."/>
            <person name="Pirintsos S."/>
            <person name="Studholme D.J."/>
            <person name="Pavlidis P."/>
            <person name="Sarris P.F."/>
        </authorList>
    </citation>
    <scope>NUCLEOTIDE SEQUENCE [LARGE SCALE GENOMIC DNA]</scope>
    <source>
        <strain evidence="7">cv. PFS-1207/04</strain>
    </source>
</reference>
<dbReference type="InterPro" id="IPR001611">
    <property type="entry name" value="Leu-rich_rpt"/>
</dbReference>
<dbReference type="SMART" id="SM00369">
    <property type="entry name" value="LRR_TYP"/>
    <property type="match status" value="3"/>
</dbReference>
<comment type="caution">
    <text evidence="6">The sequence shown here is derived from an EMBL/GenBank/DDBJ whole genome shotgun (WGS) entry which is preliminary data.</text>
</comment>
<dbReference type="InterPro" id="IPR057440">
    <property type="entry name" value="At1g68980-like_TPR"/>
</dbReference>
<dbReference type="PROSITE" id="PS51450">
    <property type="entry name" value="LRR"/>
    <property type="match status" value="2"/>
</dbReference>
<sequence>MKLARAASPALALVECMFKNRFFVPFDLWGGLVIDICRENGTLASFLKVFKESCRLSTDEKLDYMKPDFPACNAAIEACCRQMESLSDAESVIESMSVIGFLGYLYARKGLKEKINEPESLMDGKFKEGKTKLDHALADAFLNALVKGGFFGTAMQVVEKCREMKVLWISGADVPVQISKLINMQRLLIADNLIERLPGNLGKLQSLKVLILDGNRISCLPDELGQLIRLEQLSISRNMLIYLPDTIGSLRNLVLLNVSNNRLKSLPESLGSCASLEEIQANDSLLLL</sequence>
<keyword evidence="2" id="KW-0433">Leucine-rich repeat</keyword>
<gene>
    <name evidence="6" type="ORF">DY000_02026528</name>
</gene>
<dbReference type="InterPro" id="IPR003591">
    <property type="entry name" value="Leu-rich_rpt_typical-subtyp"/>
</dbReference>
<accession>A0ABQ7EEZ5</accession>
<evidence type="ECO:0000256" key="1">
    <source>
        <dbReference type="ARBA" id="ARBA00007626"/>
    </source>
</evidence>
<dbReference type="Proteomes" id="UP000266723">
    <property type="component" value="Unassembled WGS sequence"/>
</dbReference>
<keyword evidence="3" id="KW-0677">Repeat</keyword>
<proteinExistence type="inferred from homology"/>
<feature type="domain" description="Disease resistance R13L4/SHOC-2-like LRR" evidence="4">
    <location>
        <begin position="200"/>
        <end position="281"/>
    </location>
</feature>
<dbReference type="Pfam" id="PF25245">
    <property type="entry name" value="TPR_At1g68980"/>
    <property type="match status" value="1"/>
</dbReference>
<organism evidence="6 7">
    <name type="scientific">Brassica cretica</name>
    <name type="common">Mustard</name>
    <dbReference type="NCBI Taxonomy" id="69181"/>
    <lineage>
        <taxon>Eukaryota</taxon>
        <taxon>Viridiplantae</taxon>
        <taxon>Streptophyta</taxon>
        <taxon>Embryophyta</taxon>
        <taxon>Tracheophyta</taxon>
        <taxon>Spermatophyta</taxon>
        <taxon>Magnoliopsida</taxon>
        <taxon>eudicotyledons</taxon>
        <taxon>Gunneridae</taxon>
        <taxon>Pentapetalae</taxon>
        <taxon>rosids</taxon>
        <taxon>malvids</taxon>
        <taxon>Brassicales</taxon>
        <taxon>Brassicaceae</taxon>
        <taxon>Brassiceae</taxon>
        <taxon>Brassica</taxon>
    </lineage>
</organism>
<keyword evidence="7" id="KW-1185">Reference proteome</keyword>
<dbReference type="PANTHER" id="PTHR46598:SF2">
    <property type="entry name" value="OS01G0788900 PROTEIN"/>
    <property type="match status" value="1"/>
</dbReference>
<evidence type="ECO:0000259" key="4">
    <source>
        <dbReference type="Pfam" id="PF23598"/>
    </source>
</evidence>
<evidence type="ECO:0000259" key="5">
    <source>
        <dbReference type="Pfam" id="PF25245"/>
    </source>
</evidence>
<dbReference type="InterPro" id="IPR011990">
    <property type="entry name" value="TPR-like_helical_dom_sf"/>
</dbReference>
<comment type="similarity">
    <text evidence="1">Belongs to the PPR family. P subfamily.</text>
</comment>
<dbReference type="InterPro" id="IPR032675">
    <property type="entry name" value="LRR_dom_sf"/>
</dbReference>
<protein>
    <submittedName>
        <fullName evidence="6">Uncharacterized protein</fullName>
    </submittedName>
</protein>
<evidence type="ECO:0000313" key="7">
    <source>
        <dbReference type="Proteomes" id="UP000266723"/>
    </source>
</evidence>
<dbReference type="EMBL" id="QGKV02000299">
    <property type="protein sequence ID" value="KAF3595534.1"/>
    <property type="molecule type" value="Genomic_DNA"/>
</dbReference>
<evidence type="ECO:0000313" key="6">
    <source>
        <dbReference type="EMBL" id="KAF3595534.1"/>
    </source>
</evidence>
<dbReference type="Pfam" id="PF23598">
    <property type="entry name" value="LRR_14"/>
    <property type="match status" value="1"/>
</dbReference>
<dbReference type="SUPFAM" id="SSF52058">
    <property type="entry name" value="L domain-like"/>
    <property type="match status" value="1"/>
</dbReference>
<dbReference type="SMART" id="SM00364">
    <property type="entry name" value="LRR_BAC"/>
    <property type="match status" value="3"/>
</dbReference>
<evidence type="ECO:0000256" key="3">
    <source>
        <dbReference type="ARBA" id="ARBA00022737"/>
    </source>
</evidence>
<dbReference type="InterPro" id="IPR055414">
    <property type="entry name" value="LRR_R13L4/SHOC2-like"/>
</dbReference>
<name>A0ABQ7EEZ5_BRACR</name>
<evidence type="ECO:0000256" key="2">
    <source>
        <dbReference type="ARBA" id="ARBA00022614"/>
    </source>
</evidence>